<dbReference type="InterPro" id="IPR017972">
    <property type="entry name" value="Cyt_P450_CS"/>
</dbReference>
<evidence type="ECO:0000256" key="3">
    <source>
        <dbReference type="ARBA" id="ARBA00022723"/>
    </source>
</evidence>
<dbReference type="PANTHER" id="PTHR24291:SF50">
    <property type="entry name" value="BIFUNCTIONAL ALBAFLAVENONE MONOOXYGENASE_TERPENE SYNTHASE"/>
    <property type="match status" value="1"/>
</dbReference>
<keyword evidence="9" id="KW-1185">Reference proteome</keyword>
<dbReference type="CDD" id="cd11049">
    <property type="entry name" value="CYP170A1-like"/>
    <property type="match status" value="1"/>
</dbReference>
<comment type="similarity">
    <text evidence="1 7">Belongs to the cytochrome P450 family.</text>
</comment>
<keyword evidence="4 7" id="KW-0560">Oxidoreductase</keyword>
<dbReference type="PRINTS" id="PR00463">
    <property type="entry name" value="EP450I"/>
</dbReference>
<keyword evidence="2 7" id="KW-0349">Heme</keyword>
<evidence type="ECO:0000313" key="8">
    <source>
        <dbReference type="EMBL" id="MFH7594113.1"/>
    </source>
</evidence>
<keyword evidence="5 7" id="KW-0408">Iron</keyword>
<keyword evidence="3 7" id="KW-0479">Metal-binding</keyword>
<dbReference type="InterPro" id="IPR001128">
    <property type="entry name" value="Cyt_P450"/>
</dbReference>
<evidence type="ECO:0000256" key="6">
    <source>
        <dbReference type="ARBA" id="ARBA00023033"/>
    </source>
</evidence>
<dbReference type="InterPro" id="IPR002401">
    <property type="entry name" value="Cyt_P450_E_grp-I"/>
</dbReference>
<keyword evidence="6 7" id="KW-0503">Monooxygenase</keyword>
<comment type="caution">
    <text evidence="8">The sequence shown here is derived from an EMBL/GenBank/DDBJ whole genome shotgun (WGS) entry which is preliminary data.</text>
</comment>
<gene>
    <name evidence="8" type="ORF">WDV06_03275</name>
</gene>
<evidence type="ECO:0000256" key="4">
    <source>
        <dbReference type="ARBA" id="ARBA00023002"/>
    </source>
</evidence>
<dbReference type="Proteomes" id="UP001610631">
    <property type="component" value="Unassembled WGS sequence"/>
</dbReference>
<dbReference type="PROSITE" id="PS00086">
    <property type="entry name" value="CYTOCHROME_P450"/>
    <property type="match status" value="1"/>
</dbReference>
<dbReference type="Gene3D" id="1.10.630.10">
    <property type="entry name" value="Cytochrome P450"/>
    <property type="match status" value="1"/>
</dbReference>
<organism evidence="8 9">
    <name type="scientific">Streptomyces racemochromogenes</name>
    <dbReference type="NCBI Taxonomy" id="67353"/>
    <lineage>
        <taxon>Bacteria</taxon>
        <taxon>Bacillati</taxon>
        <taxon>Actinomycetota</taxon>
        <taxon>Actinomycetes</taxon>
        <taxon>Kitasatosporales</taxon>
        <taxon>Streptomycetaceae</taxon>
        <taxon>Streptomyces</taxon>
    </lineage>
</organism>
<dbReference type="SUPFAM" id="SSF48264">
    <property type="entry name" value="Cytochrome P450"/>
    <property type="match status" value="1"/>
</dbReference>
<reference evidence="8 9" key="1">
    <citation type="submission" date="2024-03" db="EMBL/GenBank/DDBJ databases">
        <title>Whole genome sequencing of Streptomyces racemochromogenes, to identify antimicrobial biosynthetic gene clusters.</title>
        <authorList>
            <person name="Suryawanshi P."/>
            <person name="Krishnaraj P.U."/>
            <person name="Arun Y.P."/>
            <person name="Suryawanshi M.P."/>
            <person name="Rakshit O."/>
        </authorList>
    </citation>
    <scope>NUCLEOTIDE SEQUENCE [LARGE SCALE GENOMIC DNA]</scope>
    <source>
        <strain evidence="8 9">AUDT626</strain>
    </source>
</reference>
<name>A0ABW7P706_9ACTN</name>
<evidence type="ECO:0000313" key="9">
    <source>
        <dbReference type="Proteomes" id="UP001610631"/>
    </source>
</evidence>
<dbReference type="PRINTS" id="PR00385">
    <property type="entry name" value="P450"/>
</dbReference>
<evidence type="ECO:0000256" key="2">
    <source>
        <dbReference type="ARBA" id="ARBA00022617"/>
    </source>
</evidence>
<evidence type="ECO:0000256" key="5">
    <source>
        <dbReference type="ARBA" id="ARBA00023004"/>
    </source>
</evidence>
<evidence type="ECO:0000256" key="7">
    <source>
        <dbReference type="RuleBase" id="RU000461"/>
    </source>
</evidence>
<sequence length="451" mass="50026">MTHERGVPPAPGRLPVLGHLIPMVRDPLAFLSSLPAAGDVVEIRLGPVRAVVVCDPGLTHQVLTDDRTFDKGGEFIERLKEVIGDGVGLCPHRLHRRQRRLMQPAFHPDRMARYADVMNEQITGLVRTWRPGQVLDVYAEMTDLTANVLVATMFSSPRPGRDGTDGLRRDTTVIVDSVYRRMLTPQPLLRLPTRANRRYRRADARLHRTVHALLAERRASGVEHGDLLSALLHAQDEGPGASAARSLSDPEIIANVLMFLLAGTETTASALAWALHLVAAHPRIEHDLHAEVDSVLDGRCARHTDLPRLDLAGRIVTESLRLYPPGWFLTRTAATATRLGGHRIPRGTTVVYSPYLLHRRPDLFEEPNRFDPDRWLPDRPPPDRHSLIPFGNGSRKCIGDTFATTEATLALAGIASRWTLRHLPGPPVAPARSASLYPGRLRMRAEARKPV</sequence>
<accession>A0ABW7P706</accession>
<dbReference type="InterPro" id="IPR036396">
    <property type="entry name" value="Cyt_P450_sf"/>
</dbReference>
<dbReference type="RefSeq" id="WP_395508057.1">
    <property type="nucleotide sequence ID" value="NZ_JBBDHD010000005.1"/>
</dbReference>
<dbReference type="Pfam" id="PF00067">
    <property type="entry name" value="p450"/>
    <property type="match status" value="1"/>
</dbReference>
<dbReference type="EMBL" id="JBBDHD010000005">
    <property type="protein sequence ID" value="MFH7594113.1"/>
    <property type="molecule type" value="Genomic_DNA"/>
</dbReference>
<dbReference type="InterPro" id="IPR050196">
    <property type="entry name" value="Cytochrome_P450_Monoox"/>
</dbReference>
<evidence type="ECO:0000256" key="1">
    <source>
        <dbReference type="ARBA" id="ARBA00010617"/>
    </source>
</evidence>
<proteinExistence type="inferred from homology"/>
<dbReference type="PANTHER" id="PTHR24291">
    <property type="entry name" value="CYTOCHROME P450 FAMILY 4"/>
    <property type="match status" value="1"/>
</dbReference>
<protein>
    <submittedName>
        <fullName evidence="8">Cytochrome P450</fullName>
    </submittedName>
</protein>